<dbReference type="InParanoid" id="E3NKN0"/>
<dbReference type="Pfam" id="PF07735">
    <property type="entry name" value="FBA_2"/>
    <property type="match status" value="1"/>
</dbReference>
<dbReference type="AlphaFoldDB" id="E3NKN0"/>
<proteinExistence type="predicted"/>
<dbReference type="InterPro" id="IPR012885">
    <property type="entry name" value="F-box_Sdz-33"/>
</dbReference>
<sequence>MTFPVFSAINTETSDVSTIKEAPEVTPRSLMGQVKKLYDPAVGENSGCVNRLVDIYLENASLTNSDLNVFLRHWLSGGCPRLKLFCARTGSVDILQVLAGLLRNAVFVEGRGDYTSPFAYRRTLTSGFDIRRADGVTATVCKQGNGTLVIAVWPETTYNYN</sequence>
<protein>
    <recommendedName>
        <fullName evidence="1">Sdz-33 F-box domain-containing protein</fullName>
    </recommendedName>
</protein>
<dbReference type="EMBL" id="DS268815">
    <property type="protein sequence ID" value="EFP02505.1"/>
    <property type="molecule type" value="Genomic_DNA"/>
</dbReference>
<keyword evidence="3" id="KW-1185">Reference proteome</keyword>
<accession>E3NKN0</accession>
<evidence type="ECO:0000313" key="3">
    <source>
        <dbReference type="Proteomes" id="UP000008281"/>
    </source>
</evidence>
<dbReference type="HOGENOM" id="CLU_1645305_0_0_1"/>
<evidence type="ECO:0000313" key="2">
    <source>
        <dbReference type="EMBL" id="EFP02505.1"/>
    </source>
</evidence>
<feature type="domain" description="Sdz-33 F-box" evidence="1">
    <location>
        <begin position="54"/>
        <end position="86"/>
    </location>
</feature>
<organism evidence="3">
    <name type="scientific">Caenorhabditis remanei</name>
    <name type="common">Caenorhabditis vulgaris</name>
    <dbReference type="NCBI Taxonomy" id="31234"/>
    <lineage>
        <taxon>Eukaryota</taxon>
        <taxon>Metazoa</taxon>
        <taxon>Ecdysozoa</taxon>
        <taxon>Nematoda</taxon>
        <taxon>Chromadorea</taxon>
        <taxon>Rhabditida</taxon>
        <taxon>Rhabditina</taxon>
        <taxon>Rhabditomorpha</taxon>
        <taxon>Rhabditoidea</taxon>
        <taxon>Rhabditidae</taxon>
        <taxon>Peloderinae</taxon>
        <taxon>Caenorhabditis</taxon>
    </lineage>
</organism>
<gene>
    <name evidence="2" type="ORF">CRE_30536</name>
</gene>
<reference evidence="2" key="1">
    <citation type="submission" date="2007-07" db="EMBL/GenBank/DDBJ databases">
        <title>PCAP assembly of the Caenorhabditis remanei genome.</title>
        <authorList>
            <consortium name="The Caenorhabditis remanei Sequencing Consortium"/>
            <person name="Wilson R.K."/>
        </authorList>
    </citation>
    <scope>NUCLEOTIDE SEQUENCE [LARGE SCALE GENOMIC DNA]</scope>
    <source>
        <strain evidence="2">PB4641</strain>
    </source>
</reference>
<dbReference type="Proteomes" id="UP000008281">
    <property type="component" value="Unassembled WGS sequence"/>
</dbReference>
<name>E3NKN0_CAERE</name>
<evidence type="ECO:0000259" key="1">
    <source>
        <dbReference type="Pfam" id="PF07735"/>
    </source>
</evidence>